<sequence>MILIAYLLIIFILLFKTEWLLQINKKLEHLLDHAEPSQSVLFLKRINSEMIWEYVIIAFITLICFRAASVPDFANYAAAYNKMSLGIPYSYLGKGWYILMNIGFTFGFSYSLVKAIIAFGALLLVNSSVNFFCKSFKGRMFFWGIMLIFPILLDITQIRFFAGSALVIFGLRYLKSFSFKNITCYLGLVLIGTLVHSSILFYSLFILVYLYPFGQRIFTVCFLSISLIGMMFKDYLIGIASCFIQGDRLERYFTSGESIGTIGLFVVCTIVFSQLIILIWLQKYKKQINRSKQGLSNINLSYGICVISLIILPLCKLDSNFFRLERIGWLIFVMVCTSYLFNRNSLVNHNGKKCLKWGVITLAICENLYLITLFTFQIIAGYLL</sequence>
<proteinExistence type="predicted"/>
<feature type="transmembrane region" description="Helical" evidence="1">
    <location>
        <begin position="89"/>
        <end position="109"/>
    </location>
</feature>
<evidence type="ECO:0000313" key="2">
    <source>
        <dbReference type="EMBL" id="OLU37525.1"/>
    </source>
</evidence>
<comment type="caution">
    <text evidence="2">The sequence shown here is derived from an EMBL/GenBank/DDBJ whole genome shotgun (WGS) entry which is preliminary data.</text>
</comment>
<keyword evidence="1" id="KW-1133">Transmembrane helix</keyword>
<evidence type="ECO:0000313" key="3">
    <source>
        <dbReference type="Proteomes" id="UP000186341"/>
    </source>
</evidence>
<feature type="transmembrane region" description="Helical" evidence="1">
    <location>
        <begin position="259"/>
        <end position="282"/>
    </location>
</feature>
<keyword evidence="3" id="KW-1185">Reference proteome</keyword>
<dbReference type="EMBL" id="MPJW01000199">
    <property type="protein sequence ID" value="OLU37525.1"/>
    <property type="molecule type" value="Genomic_DNA"/>
</dbReference>
<dbReference type="Proteomes" id="UP000186341">
    <property type="component" value="Unassembled WGS sequence"/>
</dbReference>
<feature type="transmembrane region" description="Helical" evidence="1">
    <location>
        <begin position="354"/>
        <end position="383"/>
    </location>
</feature>
<accession>A0A1U7NDU0</accession>
<feature type="transmembrane region" description="Helical" evidence="1">
    <location>
        <begin position="326"/>
        <end position="342"/>
    </location>
</feature>
<feature type="transmembrane region" description="Helical" evidence="1">
    <location>
        <begin position="51"/>
        <end position="68"/>
    </location>
</feature>
<organism evidence="2 3">
    <name type="scientific">Ileibacterium valens</name>
    <dbReference type="NCBI Taxonomy" id="1862668"/>
    <lineage>
        <taxon>Bacteria</taxon>
        <taxon>Bacillati</taxon>
        <taxon>Bacillota</taxon>
        <taxon>Erysipelotrichia</taxon>
        <taxon>Erysipelotrichales</taxon>
        <taxon>Erysipelotrichaceae</taxon>
        <taxon>Ileibacterium</taxon>
    </lineage>
</organism>
<dbReference type="InterPro" id="IPR049458">
    <property type="entry name" value="EpsG-like"/>
</dbReference>
<dbReference type="Pfam" id="PF14897">
    <property type="entry name" value="EpsG"/>
    <property type="match status" value="1"/>
</dbReference>
<keyword evidence="1" id="KW-0472">Membrane</keyword>
<feature type="transmembrane region" description="Helical" evidence="1">
    <location>
        <begin position="115"/>
        <end position="133"/>
    </location>
</feature>
<gene>
    <name evidence="2" type="ORF">BO222_10480</name>
</gene>
<feature type="transmembrane region" description="Helical" evidence="1">
    <location>
        <begin position="140"/>
        <end position="173"/>
    </location>
</feature>
<feature type="transmembrane region" description="Helical" evidence="1">
    <location>
        <begin position="294"/>
        <end position="314"/>
    </location>
</feature>
<feature type="transmembrane region" description="Helical" evidence="1">
    <location>
        <begin position="185"/>
        <end position="210"/>
    </location>
</feature>
<dbReference type="GeneID" id="82203576"/>
<dbReference type="AlphaFoldDB" id="A0A1U7NDU0"/>
<feature type="transmembrane region" description="Helical" evidence="1">
    <location>
        <begin position="217"/>
        <end position="239"/>
    </location>
</feature>
<name>A0A1U7NDU0_9FIRM</name>
<keyword evidence="1" id="KW-0812">Transmembrane</keyword>
<evidence type="ECO:0000256" key="1">
    <source>
        <dbReference type="SAM" id="Phobius"/>
    </source>
</evidence>
<evidence type="ECO:0008006" key="4">
    <source>
        <dbReference type="Google" id="ProtNLM"/>
    </source>
</evidence>
<reference evidence="2 3" key="1">
    <citation type="submission" date="2016-11" db="EMBL/GenBank/DDBJ databases">
        <title>Description of two novel members of the family Erysipelotrichaceae: Ileibacterium lipovorans gen. nov., sp. nov. and Dubosiella newyorkensis, gen. nov., sp. nov.</title>
        <authorList>
            <person name="Cox L.M."/>
            <person name="Sohn J."/>
            <person name="Tyrrell K.L."/>
            <person name="Citron D.M."/>
            <person name="Lawson P.A."/>
            <person name="Patel N.B."/>
            <person name="Iizumi T."/>
            <person name="Perez-Perez G.I."/>
            <person name="Goldstein E.J."/>
            <person name="Blaser M.J."/>
        </authorList>
    </citation>
    <scope>NUCLEOTIDE SEQUENCE [LARGE SCALE GENOMIC DNA]</scope>
    <source>
        <strain evidence="2 3">NYU-BL-A3</strain>
    </source>
</reference>
<dbReference type="RefSeq" id="WP_075820766.1">
    <property type="nucleotide sequence ID" value="NZ_CAPFLH010000088.1"/>
</dbReference>
<protein>
    <recommendedName>
        <fullName evidence="4">EpsG family protein</fullName>
    </recommendedName>
</protein>